<feature type="transmembrane region" description="Helical" evidence="10">
    <location>
        <begin position="82"/>
        <end position="107"/>
    </location>
</feature>
<feature type="transmembrane region" description="Helical" evidence="10">
    <location>
        <begin position="202"/>
        <end position="222"/>
    </location>
</feature>
<dbReference type="PANTHER" id="PTHR42922:SF1">
    <property type="entry name" value="PHOSPHATE TRANSPORT SYSTEM PERMEASE PROTEIN PSTA"/>
    <property type="match status" value="1"/>
</dbReference>
<keyword evidence="4" id="KW-0813">Transport</keyword>
<dbReference type="InterPro" id="IPR000515">
    <property type="entry name" value="MetI-like"/>
</dbReference>
<keyword evidence="8 10" id="KW-1133">Transmembrane helix</keyword>
<reference evidence="12 13" key="1">
    <citation type="submission" date="2021-02" db="EMBL/GenBank/DDBJ databases">
        <title>Lysobacter arenosi sp. nov., isolated from soil of gangwondo yeongwol, south Korea.</title>
        <authorList>
            <person name="Kim K.R."/>
            <person name="Kim K.H."/>
            <person name="Jeon C.O."/>
        </authorList>
    </citation>
    <scope>NUCLEOTIDE SEQUENCE [LARGE SCALE GENOMIC DNA]</scope>
    <source>
        <strain evidence="12 13">R7</strain>
    </source>
</reference>
<evidence type="ECO:0000256" key="2">
    <source>
        <dbReference type="ARBA" id="ARBA00007069"/>
    </source>
</evidence>
<dbReference type="PROSITE" id="PS50928">
    <property type="entry name" value="ABC_TM1"/>
    <property type="match status" value="1"/>
</dbReference>
<comment type="similarity">
    <text evidence="2 10">Belongs to the binding-protein-dependent transport system permease family. CysTW subfamily.</text>
</comment>
<feature type="transmembrane region" description="Helical" evidence="10">
    <location>
        <begin position="127"/>
        <end position="146"/>
    </location>
</feature>
<evidence type="ECO:0000256" key="10">
    <source>
        <dbReference type="RuleBase" id="RU363043"/>
    </source>
</evidence>
<gene>
    <name evidence="12" type="primary">pstA</name>
    <name evidence="12" type="ORF">HIV01_007245</name>
</gene>
<evidence type="ECO:0000256" key="7">
    <source>
        <dbReference type="ARBA" id="ARBA00022692"/>
    </source>
</evidence>
<name>A0ABX7RH32_9GAMM</name>
<sequence length="299" mass="31861">MTATTAKTLKATDHRVADGLYRRRRIVNAVSIVLACAAALFGLFFLGWILWTLIAKGIGGVNLALFTQNTPPPMQEGGLMNAFFGSAVMCAIAILIGTPLGIAAGTWLAEYGNARKIGTVVRFVNDILLSAPSIVLGLFVYTLVVMQSGGNFSALAGAISLAFIVLPVVVRTTDEMLRLVPAQMREAALSLGVPQWKVIVQVLYRSASAGIVTGVLLALARISGETAPLLFTAFGNQYWSTNVLQPMASVPVVMNQFAGSPYESWQVLAWAGALVLTVFVLLISLVARAIVLRNKISHD</sequence>
<evidence type="ECO:0000313" key="13">
    <source>
        <dbReference type="Proteomes" id="UP000663400"/>
    </source>
</evidence>
<dbReference type="InterPro" id="IPR005672">
    <property type="entry name" value="Phosphate_PstA"/>
</dbReference>
<comment type="subcellular location">
    <subcellularLocation>
        <location evidence="10">Cell inner membrane</location>
        <topology evidence="10">Multi-pass membrane protein</topology>
    </subcellularLocation>
    <subcellularLocation>
        <location evidence="1">Cell membrane</location>
        <topology evidence="1">Multi-pass membrane protein</topology>
    </subcellularLocation>
</comment>
<keyword evidence="9 10" id="KW-0472">Membrane</keyword>
<feature type="domain" description="ABC transmembrane type-1" evidence="11">
    <location>
        <begin position="83"/>
        <end position="287"/>
    </location>
</feature>
<dbReference type="Gene3D" id="1.10.3720.10">
    <property type="entry name" value="MetI-like"/>
    <property type="match status" value="1"/>
</dbReference>
<dbReference type="InterPro" id="IPR035906">
    <property type="entry name" value="MetI-like_sf"/>
</dbReference>
<accession>A0ABX7RH32</accession>
<feature type="transmembrane region" description="Helical" evidence="10">
    <location>
        <begin position="29"/>
        <end position="51"/>
    </location>
</feature>
<evidence type="ECO:0000256" key="5">
    <source>
        <dbReference type="ARBA" id="ARBA00022475"/>
    </source>
</evidence>
<dbReference type="RefSeq" id="WP_200605807.1">
    <property type="nucleotide sequence ID" value="NZ_CP071517.1"/>
</dbReference>
<evidence type="ECO:0000256" key="6">
    <source>
        <dbReference type="ARBA" id="ARBA00022592"/>
    </source>
</evidence>
<feature type="transmembrane region" description="Helical" evidence="10">
    <location>
        <begin position="152"/>
        <end position="170"/>
    </location>
</feature>
<dbReference type="NCBIfam" id="TIGR00974">
    <property type="entry name" value="3a0107s02c"/>
    <property type="match status" value="1"/>
</dbReference>
<keyword evidence="6" id="KW-0592">Phosphate transport</keyword>
<organism evidence="12 13">
    <name type="scientific">Lysobacter arenosi</name>
    <dbReference type="NCBI Taxonomy" id="2795387"/>
    <lineage>
        <taxon>Bacteria</taxon>
        <taxon>Pseudomonadati</taxon>
        <taxon>Pseudomonadota</taxon>
        <taxon>Gammaproteobacteria</taxon>
        <taxon>Lysobacterales</taxon>
        <taxon>Lysobacteraceae</taxon>
        <taxon>Lysobacter</taxon>
    </lineage>
</organism>
<feature type="transmembrane region" description="Helical" evidence="10">
    <location>
        <begin position="267"/>
        <end position="291"/>
    </location>
</feature>
<evidence type="ECO:0000313" key="12">
    <source>
        <dbReference type="EMBL" id="QSX76727.1"/>
    </source>
</evidence>
<keyword evidence="5 10" id="KW-1003">Cell membrane</keyword>
<evidence type="ECO:0000256" key="9">
    <source>
        <dbReference type="ARBA" id="ARBA00023136"/>
    </source>
</evidence>
<proteinExistence type="inferred from homology"/>
<evidence type="ECO:0000256" key="1">
    <source>
        <dbReference type="ARBA" id="ARBA00004651"/>
    </source>
</evidence>
<protein>
    <recommendedName>
        <fullName evidence="3 10">Phosphate transport system permease protein PstA</fullName>
    </recommendedName>
</protein>
<evidence type="ECO:0000256" key="8">
    <source>
        <dbReference type="ARBA" id="ARBA00022989"/>
    </source>
</evidence>
<dbReference type="InterPro" id="IPR051408">
    <property type="entry name" value="Phosphate_transprt_permease"/>
</dbReference>
<dbReference type="PANTHER" id="PTHR42922">
    <property type="entry name" value="PHOSPHATE TRANSPORT SYSTEM PERMEASE PROTEIN PSTA"/>
    <property type="match status" value="1"/>
</dbReference>
<evidence type="ECO:0000259" key="11">
    <source>
        <dbReference type="PROSITE" id="PS50928"/>
    </source>
</evidence>
<evidence type="ECO:0000256" key="4">
    <source>
        <dbReference type="ARBA" id="ARBA00022448"/>
    </source>
</evidence>
<dbReference type="EMBL" id="CP071517">
    <property type="protein sequence ID" value="QSX76727.1"/>
    <property type="molecule type" value="Genomic_DNA"/>
</dbReference>
<keyword evidence="7 10" id="KW-0812">Transmembrane</keyword>
<dbReference type="CDD" id="cd06261">
    <property type="entry name" value="TM_PBP2"/>
    <property type="match status" value="1"/>
</dbReference>
<dbReference type="Pfam" id="PF00528">
    <property type="entry name" value="BPD_transp_1"/>
    <property type="match status" value="1"/>
</dbReference>
<dbReference type="SUPFAM" id="SSF161098">
    <property type="entry name" value="MetI-like"/>
    <property type="match status" value="1"/>
</dbReference>
<evidence type="ECO:0000256" key="3">
    <source>
        <dbReference type="ARBA" id="ARBA00016864"/>
    </source>
</evidence>
<keyword evidence="13" id="KW-1185">Reference proteome</keyword>
<dbReference type="Proteomes" id="UP000663400">
    <property type="component" value="Chromosome"/>
</dbReference>